<dbReference type="Pfam" id="PF01351">
    <property type="entry name" value="RNase_HII"/>
    <property type="match status" value="1"/>
</dbReference>
<evidence type="ECO:0000256" key="2">
    <source>
        <dbReference type="ARBA" id="ARBA00001946"/>
    </source>
</evidence>
<protein>
    <recommendedName>
        <fullName evidence="7 14">Ribonuclease HII</fullName>
        <shortName evidence="14">RNase HII</shortName>
        <ecNumber evidence="6 14">3.1.26.4</ecNumber>
    </recommendedName>
</protein>
<dbReference type="GO" id="GO:0005737">
    <property type="term" value="C:cytoplasm"/>
    <property type="evidence" value="ECO:0007669"/>
    <property type="project" value="UniProtKB-SubCell"/>
</dbReference>
<feature type="binding site" evidence="14 15">
    <location>
        <position position="130"/>
    </location>
    <ligand>
        <name>a divalent metal cation</name>
        <dbReference type="ChEBI" id="CHEBI:60240"/>
    </ligand>
</feature>
<dbReference type="SUPFAM" id="SSF53098">
    <property type="entry name" value="Ribonuclease H-like"/>
    <property type="match status" value="1"/>
</dbReference>
<comment type="caution">
    <text evidence="18">The sequence shown here is derived from an EMBL/GenBank/DDBJ whole genome shotgun (WGS) entry which is preliminary data.</text>
</comment>
<keyword evidence="8 14" id="KW-0963">Cytoplasm</keyword>
<comment type="catalytic activity">
    <reaction evidence="1 14 15 16">
        <text>Endonucleolytic cleavage to 5'-phosphomonoester.</text>
        <dbReference type="EC" id="3.1.26.4"/>
    </reaction>
</comment>
<dbReference type="InterPro" id="IPR012337">
    <property type="entry name" value="RNaseH-like_sf"/>
</dbReference>
<dbReference type="GO" id="GO:0030145">
    <property type="term" value="F:manganese ion binding"/>
    <property type="evidence" value="ECO:0007669"/>
    <property type="project" value="UniProtKB-UniRule"/>
</dbReference>
<comment type="cofactor">
    <cofactor evidence="14 15">
        <name>Mn(2+)</name>
        <dbReference type="ChEBI" id="CHEBI:29035"/>
    </cofactor>
    <cofactor evidence="14 15">
        <name>Mg(2+)</name>
        <dbReference type="ChEBI" id="CHEBI:18420"/>
    </cofactor>
    <text evidence="14 15">Manganese or magnesium. Binds 1 divalent metal ion per monomer in the absence of substrate. May bind a second metal ion after substrate binding.</text>
</comment>
<feature type="binding site" evidence="14 15">
    <location>
        <position position="38"/>
    </location>
    <ligand>
        <name>a divalent metal cation</name>
        <dbReference type="ChEBI" id="CHEBI:60240"/>
    </ligand>
</feature>
<keyword evidence="13 14" id="KW-0464">Manganese</keyword>
<evidence type="ECO:0000256" key="5">
    <source>
        <dbReference type="ARBA" id="ARBA00007383"/>
    </source>
</evidence>
<dbReference type="GO" id="GO:0003723">
    <property type="term" value="F:RNA binding"/>
    <property type="evidence" value="ECO:0007669"/>
    <property type="project" value="UniProtKB-UniRule"/>
</dbReference>
<dbReference type="GO" id="GO:0032299">
    <property type="term" value="C:ribonuclease H2 complex"/>
    <property type="evidence" value="ECO:0007669"/>
    <property type="project" value="TreeGrafter"/>
</dbReference>
<keyword evidence="9 14" id="KW-0540">Nuclease</keyword>
<keyword evidence="10 14" id="KW-0479">Metal-binding</keyword>
<evidence type="ECO:0000313" key="19">
    <source>
        <dbReference type="Proteomes" id="UP000481252"/>
    </source>
</evidence>
<evidence type="ECO:0000256" key="16">
    <source>
        <dbReference type="RuleBase" id="RU003515"/>
    </source>
</evidence>
<dbReference type="Gene3D" id="3.30.420.10">
    <property type="entry name" value="Ribonuclease H-like superfamily/Ribonuclease H"/>
    <property type="match status" value="1"/>
</dbReference>
<dbReference type="EMBL" id="JAAKZG010000002">
    <property type="protein sequence ID" value="NGN40443.1"/>
    <property type="molecule type" value="Genomic_DNA"/>
</dbReference>
<dbReference type="NCBIfam" id="NF000595">
    <property type="entry name" value="PRK00015.1-3"/>
    <property type="match status" value="1"/>
</dbReference>
<keyword evidence="12 14" id="KW-0378">Hydrolase</keyword>
<reference evidence="18 19" key="1">
    <citation type="submission" date="2020-02" db="EMBL/GenBank/DDBJ databases">
        <title>Genome sequence of the type strain CGMCC 1.15528 of Mesorhizobium zhangyense.</title>
        <authorList>
            <person name="Gao J."/>
            <person name="Sun J."/>
        </authorList>
    </citation>
    <scope>NUCLEOTIDE SEQUENCE [LARGE SCALE GENOMIC DNA]</scope>
    <source>
        <strain evidence="18 19">CGMCC 1.15528</strain>
    </source>
</reference>
<dbReference type="PANTHER" id="PTHR10954:SF18">
    <property type="entry name" value="RIBONUCLEASE HII"/>
    <property type="match status" value="1"/>
</dbReference>
<comment type="subcellular location">
    <subcellularLocation>
        <location evidence="4 14">Cytoplasm</location>
    </subcellularLocation>
</comment>
<dbReference type="InterPro" id="IPR036397">
    <property type="entry name" value="RNaseH_sf"/>
</dbReference>
<keyword evidence="11 14" id="KW-0255">Endonuclease</keyword>
<evidence type="ECO:0000256" key="11">
    <source>
        <dbReference type="ARBA" id="ARBA00022759"/>
    </source>
</evidence>
<evidence type="ECO:0000256" key="9">
    <source>
        <dbReference type="ARBA" id="ARBA00022722"/>
    </source>
</evidence>
<evidence type="ECO:0000256" key="15">
    <source>
        <dbReference type="PROSITE-ProRule" id="PRU01319"/>
    </source>
</evidence>
<evidence type="ECO:0000256" key="3">
    <source>
        <dbReference type="ARBA" id="ARBA00004065"/>
    </source>
</evidence>
<evidence type="ECO:0000256" key="10">
    <source>
        <dbReference type="ARBA" id="ARBA00022723"/>
    </source>
</evidence>
<dbReference type="GO" id="GO:0043137">
    <property type="term" value="P:DNA replication, removal of RNA primer"/>
    <property type="evidence" value="ECO:0007669"/>
    <property type="project" value="TreeGrafter"/>
</dbReference>
<dbReference type="PANTHER" id="PTHR10954">
    <property type="entry name" value="RIBONUCLEASE H2 SUBUNIT A"/>
    <property type="match status" value="1"/>
</dbReference>
<dbReference type="RefSeq" id="WP_165115063.1">
    <property type="nucleotide sequence ID" value="NZ_JAAKZG010000002.1"/>
</dbReference>
<dbReference type="EC" id="3.1.26.4" evidence="6 14"/>
<evidence type="ECO:0000256" key="14">
    <source>
        <dbReference type="HAMAP-Rule" id="MF_00052"/>
    </source>
</evidence>
<dbReference type="InterPro" id="IPR024567">
    <property type="entry name" value="RNase_HII/HIII_dom"/>
</dbReference>
<accession>A0A7C9V5I8</accession>
<dbReference type="GO" id="GO:0006298">
    <property type="term" value="P:mismatch repair"/>
    <property type="evidence" value="ECO:0007669"/>
    <property type="project" value="TreeGrafter"/>
</dbReference>
<evidence type="ECO:0000256" key="13">
    <source>
        <dbReference type="ARBA" id="ARBA00023211"/>
    </source>
</evidence>
<dbReference type="GO" id="GO:0004523">
    <property type="term" value="F:RNA-DNA hybrid ribonuclease activity"/>
    <property type="evidence" value="ECO:0007669"/>
    <property type="project" value="UniProtKB-UniRule"/>
</dbReference>
<comment type="cofactor">
    <cofactor evidence="2">
        <name>Mg(2+)</name>
        <dbReference type="ChEBI" id="CHEBI:18420"/>
    </cofactor>
</comment>
<name>A0A7C9V5I8_9HYPH</name>
<evidence type="ECO:0000313" key="18">
    <source>
        <dbReference type="EMBL" id="NGN40443.1"/>
    </source>
</evidence>
<dbReference type="HAMAP" id="MF_00052_B">
    <property type="entry name" value="RNase_HII_B"/>
    <property type="match status" value="1"/>
</dbReference>
<feature type="domain" description="RNase H type-2" evidence="17">
    <location>
        <begin position="32"/>
        <end position="226"/>
    </location>
</feature>
<dbReference type="PROSITE" id="PS51975">
    <property type="entry name" value="RNASE_H_2"/>
    <property type="match status" value="1"/>
</dbReference>
<dbReference type="InterPro" id="IPR001352">
    <property type="entry name" value="RNase_HII/HIII"/>
</dbReference>
<evidence type="ECO:0000256" key="4">
    <source>
        <dbReference type="ARBA" id="ARBA00004496"/>
    </source>
</evidence>
<dbReference type="Proteomes" id="UP000481252">
    <property type="component" value="Unassembled WGS sequence"/>
</dbReference>
<proteinExistence type="inferred from homology"/>
<dbReference type="CDD" id="cd07182">
    <property type="entry name" value="RNase_HII_bacteria_HII_like"/>
    <property type="match status" value="1"/>
</dbReference>
<sequence>MARARSDSPPLFEILERPDFSVETRAIARGQWPVAGMDEAGRGPLAGPVVAAAVVLDPKRIPAGLDDSKRLTGVQREELFSEILATALGVSMASVCAEGIDRSDIRKASLEAMRRSLCGLPLAPKLALADGRDVPPGLPCDCEALVKGDQRSQSIAAASIVAKVMRDRMMTGCGQTDTRYGFEIHMGYATARHRAAIDIHGAVARWHRVSFAPFRLAEELQAGAANDDELAL</sequence>
<evidence type="ECO:0000256" key="12">
    <source>
        <dbReference type="ARBA" id="ARBA00022801"/>
    </source>
</evidence>
<keyword evidence="19" id="KW-1185">Reference proteome</keyword>
<comment type="function">
    <text evidence="3 14 16">Endonuclease that specifically degrades the RNA of RNA-DNA hybrids.</text>
</comment>
<dbReference type="AlphaFoldDB" id="A0A7C9V5I8"/>
<evidence type="ECO:0000256" key="7">
    <source>
        <dbReference type="ARBA" id="ARBA00019179"/>
    </source>
</evidence>
<comment type="similarity">
    <text evidence="5 14 16">Belongs to the RNase HII family.</text>
</comment>
<dbReference type="InterPro" id="IPR022898">
    <property type="entry name" value="RNase_HII"/>
</dbReference>
<evidence type="ECO:0000256" key="6">
    <source>
        <dbReference type="ARBA" id="ARBA00012180"/>
    </source>
</evidence>
<evidence type="ECO:0000256" key="8">
    <source>
        <dbReference type="ARBA" id="ARBA00022490"/>
    </source>
</evidence>
<gene>
    <name evidence="14" type="primary">rnhB</name>
    <name evidence="18" type="ORF">G6N74_05150</name>
</gene>
<evidence type="ECO:0000259" key="17">
    <source>
        <dbReference type="PROSITE" id="PS51975"/>
    </source>
</evidence>
<evidence type="ECO:0000256" key="1">
    <source>
        <dbReference type="ARBA" id="ARBA00000077"/>
    </source>
</evidence>
<organism evidence="18 19">
    <name type="scientific">Mesorhizobium zhangyense</name>
    <dbReference type="NCBI Taxonomy" id="1776730"/>
    <lineage>
        <taxon>Bacteria</taxon>
        <taxon>Pseudomonadati</taxon>
        <taxon>Pseudomonadota</taxon>
        <taxon>Alphaproteobacteria</taxon>
        <taxon>Hyphomicrobiales</taxon>
        <taxon>Phyllobacteriaceae</taxon>
        <taxon>Mesorhizobium</taxon>
    </lineage>
</organism>
<feature type="binding site" evidence="14 15">
    <location>
        <position position="39"/>
    </location>
    <ligand>
        <name>a divalent metal cation</name>
        <dbReference type="ChEBI" id="CHEBI:60240"/>
    </ligand>
</feature>